<dbReference type="Pfam" id="PF11761">
    <property type="entry name" value="CbiG_mid"/>
    <property type="match status" value="1"/>
</dbReference>
<evidence type="ECO:0000259" key="1">
    <source>
        <dbReference type="Pfam" id="PF01890"/>
    </source>
</evidence>
<gene>
    <name evidence="4" type="ORF">AWN73_10135</name>
</gene>
<accession>A0A2S7FDT6</accession>
<dbReference type="Gene3D" id="3.30.420.180">
    <property type="entry name" value="CobE/GbiG C-terminal domain"/>
    <property type="match status" value="1"/>
</dbReference>
<dbReference type="SUPFAM" id="SSF159672">
    <property type="entry name" value="CbiG N-terminal domain-like"/>
    <property type="match status" value="1"/>
</dbReference>
<dbReference type="InterPro" id="IPR021744">
    <property type="entry name" value="CbiG_N"/>
</dbReference>
<dbReference type="Pfam" id="PF01890">
    <property type="entry name" value="CbiG_C"/>
    <property type="match status" value="1"/>
</dbReference>
<dbReference type="InterPro" id="IPR038029">
    <property type="entry name" value="GbiG_N_sf"/>
</dbReference>
<dbReference type="InterPro" id="IPR036518">
    <property type="entry name" value="CobE/GbiG_C_sf"/>
</dbReference>
<name>A0A2S7FDT6_CLOBU</name>
<dbReference type="GO" id="GO:0009236">
    <property type="term" value="P:cobalamin biosynthetic process"/>
    <property type="evidence" value="ECO:0007669"/>
    <property type="project" value="InterPro"/>
</dbReference>
<dbReference type="Pfam" id="PF11760">
    <property type="entry name" value="CbiG_N"/>
    <property type="match status" value="1"/>
</dbReference>
<sequence length="354" mass="39790">MISIICPSPKGSDIAFKLQKSLNANLYIKGKIEDKEYNKIKDSEVSLSTNCTIYRFYEDFKLKDITEETFKISDSIIFISSTGIAVRAVSSFIVSKDVDPGVVVVDLSSKYAISLLSGHLGGSNELTLEVSRILNCHPIITTATDTMNIKAPDIIAKNHNLVIDDLKKAKCIAALLVDGKEVGIKDEYGIIHITKGYRKLSKLEENSIWITNKINYEDTGLDFTKVLKLIKRDIVLGIGCRRNTPYEKIKEFVLDSLRKYNYDFRAVNKIVSVDLKQDEDGIIKLAENFECPFITYKREEIKLVEDKYEKSEFVFKTLGVYSVCEPCVDLSGAEIVISKIKHEGMTLAIGILKS</sequence>
<feature type="domain" description="Cobalamin biosynthesis central region" evidence="3">
    <location>
        <begin position="151"/>
        <end position="215"/>
    </location>
</feature>
<comment type="caution">
    <text evidence="4">The sequence shown here is derived from an EMBL/GenBank/DDBJ whole genome shotgun (WGS) entry which is preliminary data.</text>
</comment>
<dbReference type="RefSeq" id="WP_043662978.1">
    <property type="nucleotide sequence ID" value="NZ_JSEG01000005.1"/>
</dbReference>
<dbReference type="PANTHER" id="PTHR37477">
    <property type="entry name" value="COBALT-PRECORRIN-5A HYDROLASE"/>
    <property type="match status" value="1"/>
</dbReference>
<dbReference type="InterPro" id="IPR021745">
    <property type="entry name" value="CbiG_mid"/>
</dbReference>
<dbReference type="PANTHER" id="PTHR37477:SF1">
    <property type="entry name" value="COBALT-PRECORRIN-5A HYDROLASE"/>
    <property type="match status" value="1"/>
</dbReference>
<organism evidence="4 5">
    <name type="scientific">Clostridium butyricum</name>
    <dbReference type="NCBI Taxonomy" id="1492"/>
    <lineage>
        <taxon>Bacteria</taxon>
        <taxon>Bacillati</taxon>
        <taxon>Bacillota</taxon>
        <taxon>Clostridia</taxon>
        <taxon>Eubacteriales</taxon>
        <taxon>Clostridiaceae</taxon>
        <taxon>Clostridium</taxon>
    </lineage>
</organism>
<dbReference type="SUPFAM" id="SSF159664">
    <property type="entry name" value="CobE/GbiG C-terminal domain-like"/>
    <property type="match status" value="1"/>
</dbReference>
<dbReference type="InterPro" id="IPR002750">
    <property type="entry name" value="CobE/GbiG_C"/>
</dbReference>
<evidence type="ECO:0000313" key="4">
    <source>
        <dbReference type="EMBL" id="PPV16616.1"/>
    </source>
</evidence>
<evidence type="ECO:0000313" key="5">
    <source>
        <dbReference type="Proteomes" id="UP000238081"/>
    </source>
</evidence>
<dbReference type="EMBL" id="LRDH01000077">
    <property type="protein sequence ID" value="PPV16616.1"/>
    <property type="molecule type" value="Genomic_DNA"/>
</dbReference>
<evidence type="ECO:0000259" key="2">
    <source>
        <dbReference type="Pfam" id="PF11760"/>
    </source>
</evidence>
<reference evidence="4 5" key="1">
    <citation type="submission" date="2016-01" db="EMBL/GenBank/DDBJ databases">
        <title>Characterization of the Clostridium difficile lineages that are prevalent in Hong Kong and China.</title>
        <authorList>
            <person name="Kwok J.S.-L."/>
            <person name="Lam W.-Y."/>
            <person name="Ip M."/>
            <person name="Chan T.-F."/>
            <person name="Hawkey P.M."/>
            <person name="Tsui S.K.-W."/>
        </authorList>
    </citation>
    <scope>NUCLEOTIDE SEQUENCE [LARGE SCALE GENOMIC DNA]</scope>
    <source>
        <strain evidence="4 5">300064</strain>
    </source>
</reference>
<dbReference type="Gene3D" id="3.40.50.11220">
    <property type="match status" value="1"/>
</dbReference>
<evidence type="ECO:0000259" key="3">
    <source>
        <dbReference type="Pfam" id="PF11761"/>
    </source>
</evidence>
<dbReference type="AlphaFoldDB" id="A0A2S7FDT6"/>
<dbReference type="Proteomes" id="UP000238081">
    <property type="component" value="Unassembled WGS sequence"/>
</dbReference>
<feature type="domain" description="CobE/GbiG C-terminal" evidence="1">
    <location>
        <begin position="234"/>
        <end position="349"/>
    </location>
</feature>
<proteinExistence type="predicted"/>
<dbReference type="NCBIfam" id="NF004466">
    <property type="entry name" value="PRK05788.1-4"/>
    <property type="match status" value="1"/>
</dbReference>
<protein>
    <submittedName>
        <fullName evidence="4">Cobalamin biosynthesis protein CbiG</fullName>
    </submittedName>
</protein>
<dbReference type="InterPro" id="IPR052553">
    <property type="entry name" value="CbiG_hydrolase"/>
</dbReference>
<feature type="domain" description="Cobalamin synthesis G N-terminal" evidence="2">
    <location>
        <begin position="65"/>
        <end position="145"/>
    </location>
</feature>